<feature type="transmembrane region" description="Helical" evidence="1">
    <location>
        <begin position="44"/>
        <end position="62"/>
    </location>
</feature>
<dbReference type="RefSeq" id="WP_137337192.1">
    <property type="nucleotide sequence ID" value="NZ_CP040078.1"/>
</dbReference>
<keyword evidence="1" id="KW-1133">Transmembrane helix</keyword>
<keyword evidence="1" id="KW-0472">Membrane</keyword>
<evidence type="ECO:0000256" key="1">
    <source>
        <dbReference type="SAM" id="Phobius"/>
    </source>
</evidence>
<evidence type="ECO:0000313" key="2">
    <source>
        <dbReference type="EMBL" id="QCP54425.1"/>
    </source>
</evidence>
<dbReference type="KEGG" id="tvl:FAZ95_36505"/>
<feature type="transmembrane region" description="Helical" evidence="1">
    <location>
        <begin position="83"/>
        <end position="102"/>
    </location>
</feature>
<sequence length="105" mass="11256">MNACSTDRFVAGVLLGGCLTAAFVVALMYFGLPNADHSSVFERLITPVLAASCVLYPRPILLKTVLRDRRDAFTLEEDIDAMLLGRTIGVLGGLAMGLTLVTEIL</sequence>
<proteinExistence type="predicted"/>
<feature type="transmembrane region" description="Helical" evidence="1">
    <location>
        <begin position="9"/>
        <end position="32"/>
    </location>
</feature>
<dbReference type="Proteomes" id="UP000298656">
    <property type="component" value="Chromosome 2"/>
</dbReference>
<protein>
    <submittedName>
        <fullName evidence="2">Uncharacterized protein</fullName>
    </submittedName>
</protein>
<name>A0A4P8J217_9BURK</name>
<accession>A0A4P8J217</accession>
<keyword evidence="3" id="KW-1185">Reference proteome</keyword>
<gene>
    <name evidence="2" type="ORF">FAZ95_36505</name>
</gene>
<dbReference type="EMBL" id="CP040078">
    <property type="protein sequence ID" value="QCP54425.1"/>
    <property type="molecule type" value="Genomic_DNA"/>
</dbReference>
<dbReference type="OrthoDB" id="9102487at2"/>
<reference evidence="2 3" key="1">
    <citation type="submission" date="2019-05" db="EMBL/GenBank/DDBJ databases">
        <title>Burkholderia sp. DHOD12, isolated from subtropical forest soil.</title>
        <authorList>
            <person name="Gao Z.-H."/>
            <person name="Qiu L.-H."/>
        </authorList>
    </citation>
    <scope>NUCLEOTIDE SEQUENCE [LARGE SCALE GENOMIC DNA]</scope>
    <source>
        <strain evidence="2 3">DHOD12</strain>
    </source>
</reference>
<evidence type="ECO:0000313" key="3">
    <source>
        <dbReference type="Proteomes" id="UP000298656"/>
    </source>
</evidence>
<organism evidence="2 3">
    <name type="scientific">Trinickia violacea</name>
    <dbReference type="NCBI Taxonomy" id="2571746"/>
    <lineage>
        <taxon>Bacteria</taxon>
        <taxon>Pseudomonadati</taxon>
        <taxon>Pseudomonadota</taxon>
        <taxon>Betaproteobacteria</taxon>
        <taxon>Burkholderiales</taxon>
        <taxon>Burkholderiaceae</taxon>
        <taxon>Trinickia</taxon>
    </lineage>
</organism>
<keyword evidence="1" id="KW-0812">Transmembrane</keyword>
<dbReference type="AlphaFoldDB" id="A0A4P8J217"/>